<protein>
    <submittedName>
        <fullName evidence="1">Uncharacterized protein</fullName>
    </submittedName>
</protein>
<dbReference type="AlphaFoldDB" id="A0A559LKD7"/>
<organism evidence="1 2">
    <name type="scientific">Fusarium oxysporum f. sp. cubense</name>
    <dbReference type="NCBI Taxonomy" id="61366"/>
    <lineage>
        <taxon>Eukaryota</taxon>
        <taxon>Fungi</taxon>
        <taxon>Dikarya</taxon>
        <taxon>Ascomycota</taxon>
        <taxon>Pezizomycotina</taxon>
        <taxon>Sordariomycetes</taxon>
        <taxon>Hypocreomycetidae</taxon>
        <taxon>Hypocreales</taxon>
        <taxon>Nectriaceae</taxon>
        <taxon>Fusarium</taxon>
        <taxon>Fusarium oxysporum species complex</taxon>
    </lineage>
</organism>
<gene>
    <name evidence="1" type="ORF">Focb16_v006003</name>
</gene>
<evidence type="ECO:0000313" key="1">
    <source>
        <dbReference type="EMBL" id="TVY74719.1"/>
    </source>
</evidence>
<dbReference type="EMBL" id="SRMI01000003">
    <property type="protein sequence ID" value="TVY74719.1"/>
    <property type="molecule type" value="Genomic_DNA"/>
</dbReference>
<evidence type="ECO:0000313" key="2">
    <source>
        <dbReference type="Proteomes" id="UP000320707"/>
    </source>
</evidence>
<sequence>MGTRGLWAFRYRGKYYVFGNEYDSDELGETIANGVPRDASKLQAWIDEKRGDFEVLKQRLERAWLISPDSGVKSELLSEIAGSEDLLFAPGYVRPHGDLFLEYTVVVDLDRELLDCDGVCFFFLAQLPQTSIHALFKPANRYWLGLDTEPEHPCITTNVASAPPHDNEEVIASKYRTLSPRLEVPLFPMTTAMMASEALVSSMTQEFALMNQMYGRAITQARDTCFETDHLFREVSFLQLSMASCSPARVRFANAEGLGWQTTVYESLGHLSVAKYGILGGDGDAQPRELVSTFLSDFHEACKAPGSAPYATSYWMGPVFVWLTRDVLSRSRFEAAIYAAVTEGRAVPGKREFPVVVFSIRHFVLVRVTPTTVFHSKRYAVWTEPANVEMSYIDTEQVELPFRRPATLENSVNYGIPGDTDWVSDNRQHSFEELARFFISTRELGKFAMDRELTIINQLEGEPDLLQFLDQDEIEQRGSFSQLNHPNVIDGQVRCILVIRASSSSCTSSMLTVPVLWERWANPLRVKTDVQLPLSDGFANVALEEFKREHLYRLLTNKPGWRQPFEEAGINWGLLEKVLSSPYDRRIASRARGLAVLYALVFFIPNGIGGCGAHQSCYFDDLDRMCRAQIPRQPLGAYLQIASRVRPDGSRRSVCFLTLFKPVAEDTSEGWTRAEAEACAQAEVEYFREAFEFWINNDAPDMYDLAVFFVIGTKFRLLHVANHPQIPTMEEVPPDASFNIEKARQWSYHKPSWRYCHAMKPYLDHARSELRFGDVEVGDISDDDMPLDSKARRLPFDTQTREDRPAIITALSWARQLADVHGDQETEELVWPDLYLWP</sequence>
<reference evidence="1 2" key="1">
    <citation type="journal article" date="2019" name="Microbiol. Resour. Announc.">
        <title>High-quality draft genome sequence of Fusarium oxysporum f. sp. cubense strain 160527, a causal agent of Panama disease.</title>
        <authorList>
            <person name="Asai S."/>
            <person name="Ayukawa Y."/>
            <person name="Gan P."/>
            <person name="Masuda S."/>
            <person name="Komatsu K."/>
            <person name="Shirasu K."/>
            <person name="Arie T."/>
        </authorList>
    </citation>
    <scope>NUCLEOTIDE SEQUENCE [LARGE SCALE GENOMIC DNA]</scope>
    <source>
        <strain evidence="1 2">160527</strain>
    </source>
</reference>
<proteinExistence type="predicted"/>
<dbReference type="Proteomes" id="UP000320707">
    <property type="component" value="Unassembled WGS sequence"/>
</dbReference>
<accession>A0A559LKD7</accession>
<comment type="caution">
    <text evidence="1">The sequence shown here is derived from an EMBL/GenBank/DDBJ whole genome shotgun (WGS) entry which is preliminary data.</text>
</comment>
<name>A0A559LKD7_FUSOC</name>